<dbReference type="InterPro" id="IPR025110">
    <property type="entry name" value="AMP-bd_C"/>
</dbReference>
<dbReference type="InterPro" id="IPR045851">
    <property type="entry name" value="AMP-bd_C_sf"/>
</dbReference>
<feature type="domain" description="AMP-dependent synthetase/ligase" evidence="3">
    <location>
        <begin position="6"/>
        <end position="379"/>
    </location>
</feature>
<dbReference type="PANTHER" id="PTHR43201:SF5">
    <property type="entry name" value="MEDIUM-CHAIN ACYL-COA LIGASE ACSF2, MITOCHONDRIAL"/>
    <property type="match status" value="1"/>
</dbReference>
<dbReference type="Gene3D" id="3.40.50.12780">
    <property type="entry name" value="N-terminal domain of ligase-like"/>
    <property type="match status" value="1"/>
</dbReference>
<evidence type="ECO:0000259" key="3">
    <source>
        <dbReference type="Pfam" id="PF00501"/>
    </source>
</evidence>
<comment type="similarity">
    <text evidence="1">Belongs to the ATP-dependent AMP-binding enzyme family.</text>
</comment>
<dbReference type="Gene3D" id="3.30.300.30">
    <property type="match status" value="1"/>
</dbReference>
<dbReference type="PROSITE" id="PS00455">
    <property type="entry name" value="AMP_BINDING"/>
    <property type="match status" value="1"/>
</dbReference>
<name>A0AAW9QZY3_9CHRO</name>
<evidence type="ECO:0000313" key="6">
    <source>
        <dbReference type="Proteomes" id="UP001328733"/>
    </source>
</evidence>
<keyword evidence="2" id="KW-0436">Ligase</keyword>
<dbReference type="Proteomes" id="UP001328733">
    <property type="component" value="Unassembled WGS sequence"/>
</dbReference>
<dbReference type="EMBL" id="JBAFSM010000049">
    <property type="protein sequence ID" value="MEG3439463.1"/>
    <property type="molecule type" value="Genomic_DNA"/>
</dbReference>
<dbReference type="SUPFAM" id="SSF56801">
    <property type="entry name" value="Acetyl-CoA synthetase-like"/>
    <property type="match status" value="1"/>
</dbReference>
<dbReference type="InterPro" id="IPR042099">
    <property type="entry name" value="ANL_N_sf"/>
</dbReference>
<dbReference type="Pfam" id="PF00501">
    <property type="entry name" value="AMP-binding"/>
    <property type="match status" value="1"/>
</dbReference>
<accession>A0AAW9QZY3</accession>
<dbReference type="PANTHER" id="PTHR43201">
    <property type="entry name" value="ACYL-COA SYNTHETASE"/>
    <property type="match status" value="1"/>
</dbReference>
<gene>
    <name evidence="5" type="ORF">V0288_20215</name>
</gene>
<dbReference type="AlphaFoldDB" id="A0AAW9QZY3"/>
<organism evidence="5 6">
    <name type="scientific">Pannus brasiliensis CCIBt3594</name>
    <dbReference type="NCBI Taxonomy" id="1427578"/>
    <lineage>
        <taxon>Bacteria</taxon>
        <taxon>Bacillati</taxon>
        <taxon>Cyanobacteriota</taxon>
        <taxon>Cyanophyceae</taxon>
        <taxon>Oscillatoriophycideae</taxon>
        <taxon>Chroococcales</taxon>
        <taxon>Microcystaceae</taxon>
        <taxon>Pannus</taxon>
    </lineage>
</organism>
<dbReference type="InterPro" id="IPR000873">
    <property type="entry name" value="AMP-dep_synth/lig_dom"/>
</dbReference>
<dbReference type="GO" id="GO:0006631">
    <property type="term" value="P:fatty acid metabolic process"/>
    <property type="evidence" value="ECO:0007669"/>
    <property type="project" value="TreeGrafter"/>
</dbReference>
<dbReference type="Pfam" id="PF13193">
    <property type="entry name" value="AMP-binding_C"/>
    <property type="match status" value="1"/>
</dbReference>
<dbReference type="RefSeq" id="WP_332866948.1">
    <property type="nucleotide sequence ID" value="NZ_JBAFSM010000049.1"/>
</dbReference>
<dbReference type="GO" id="GO:0031956">
    <property type="term" value="F:medium-chain fatty acid-CoA ligase activity"/>
    <property type="evidence" value="ECO:0007669"/>
    <property type="project" value="TreeGrafter"/>
</dbReference>
<evidence type="ECO:0000259" key="4">
    <source>
        <dbReference type="Pfam" id="PF13193"/>
    </source>
</evidence>
<keyword evidence="6" id="KW-1185">Reference proteome</keyword>
<proteinExistence type="inferred from homology"/>
<evidence type="ECO:0000256" key="2">
    <source>
        <dbReference type="ARBA" id="ARBA00022598"/>
    </source>
</evidence>
<protein>
    <submittedName>
        <fullName evidence="5">AMP-binding protein</fullName>
    </submittedName>
</protein>
<sequence length="512" mass="57585">MLAELFQQTAKKFPHQIALVCDRLRMSYQQLNSTVEGLSQGLISLKIGQGDCVTLLLPNCPEFVFSFHAIARLKAIALPLNHLFKGEELSYCLNESYTRAIITDRKRLDICRQAIAKLDRKIELIVIDGVEPETHYFQDLILTDLTSIEREENYPFSGDLLYQYSSGSTGLPKRVCRTQSHLYHEVKNFTETTQISPADKILCTVPLYHAHGLGNCLLAATCTGATLVILEQVLQKDGTPIEVPFVFRRPRILELMQKEKITIFPAVPYIFNTLAEAPEDRSIDLSNLRLSFSAGNFLPQEIAQKFWQRFRIPVRQLYGCTEAGSMAINLESDYEITQASVGFALNNVEIKIVNEEGRELSTGMVGEIVIKSPSLTSGYSNLPELNQQAFKNGYFWTGDLGKKDEAGRLYLTGRKKLLIDTGGRKVDPLEVEEILGNHPKIQEAVVVGVKGDYAGELVKAVLVKKHQETCAEAEIFSFCKERLAEFKIPKIIEFRPEIPKSPLGKILRKELV</sequence>
<evidence type="ECO:0000313" key="5">
    <source>
        <dbReference type="EMBL" id="MEG3439463.1"/>
    </source>
</evidence>
<dbReference type="InterPro" id="IPR020845">
    <property type="entry name" value="AMP-binding_CS"/>
</dbReference>
<comment type="caution">
    <text evidence="5">The sequence shown here is derived from an EMBL/GenBank/DDBJ whole genome shotgun (WGS) entry which is preliminary data.</text>
</comment>
<reference evidence="5 6" key="1">
    <citation type="submission" date="2024-01" db="EMBL/GenBank/DDBJ databases">
        <title>Genomic insights into the taxonomy and metabolism of the cyanobacterium Pannus brasiliensis CCIBt3594.</title>
        <authorList>
            <person name="Machado M."/>
            <person name="Botero N.B."/>
            <person name="Andreote A.P.D."/>
            <person name="Feitosa A.M.T."/>
            <person name="Popin R."/>
            <person name="Sivonen K."/>
            <person name="Fiore M.F."/>
        </authorList>
    </citation>
    <scope>NUCLEOTIDE SEQUENCE [LARGE SCALE GENOMIC DNA]</scope>
    <source>
        <strain evidence="5 6">CCIBt3594</strain>
    </source>
</reference>
<evidence type="ECO:0000256" key="1">
    <source>
        <dbReference type="ARBA" id="ARBA00006432"/>
    </source>
</evidence>
<feature type="domain" description="AMP-binding enzyme C-terminal" evidence="4">
    <location>
        <begin position="430"/>
        <end position="505"/>
    </location>
</feature>